<dbReference type="GO" id="GO:0070180">
    <property type="term" value="F:large ribosomal subunit rRNA binding"/>
    <property type="evidence" value="ECO:0007669"/>
    <property type="project" value="UniProtKB-UniRule"/>
</dbReference>
<dbReference type="EMBL" id="BAFH01000003">
    <property type="protein sequence ID" value="GAB62795.1"/>
    <property type="molecule type" value="Genomic_DNA"/>
</dbReference>
<gene>
    <name evidence="6" type="primary">rplJ</name>
    <name evidence="7" type="ORF">KSU1_C1199</name>
</gene>
<organism evidence="7 8">
    <name type="scientific">Candidatus Jettenia caeni</name>
    <dbReference type="NCBI Taxonomy" id="247490"/>
    <lineage>
        <taxon>Bacteria</taxon>
        <taxon>Pseudomonadati</taxon>
        <taxon>Planctomycetota</taxon>
        <taxon>Candidatus Brocadiia</taxon>
        <taxon>Candidatus Brocadiales</taxon>
        <taxon>Candidatus Brocadiaceae</taxon>
        <taxon>Candidatus Jettenia</taxon>
    </lineage>
</organism>
<dbReference type="eggNOG" id="COG0244">
    <property type="taxonomic scope" value="Bacteria"/>
</dbReference>
<dbReference type="Proteomes" id="UP000002985">
    <property type="component" value="Unassembled WGS sequence"/>
</dbReference>
<keyword evidence="8" id="KW-1185">Reference proteome</keyword>
<comment type="subunit">
    <text evidence="6">Part of the ribosomal stalk of the 50S ribosomal subunit. The N-terminus interacts with L11 and the large rRNA to form the base of the stalk. The C-terminus forms an elongated spine to which L12 dimers bind in a sequential fashion forming a multimeric L10(L12)X complex.</text>
</comment>
<accession>I3IM50</accession>
<evidence type="ECO:0000256" key="6">
    <source>
        <dbReference type="HAMAP-Rule" id="MF_00362"/>
    </source>
</evidence>
<evidence type="ECO:0000256" key="2">
    <source>
        <dbReference type="ARBA" id="ARBA00008889"/>
    </source>
</evidence>
<dbReference type="HAMAP" id="MF_00362">
    <property type="entry name" value="Ribosomal_uL10"/>
    <property type="match status" value="1"/>
</dbReference>
<evidence type="ECO:0000313" key="7">
    <source>
        <dbReference type="EMBL" id="GAB62795.1"/>
    </source>
</evidence>
<dbReference type="NCBIfam" id="NF000955">
    <property type="entry name" value="PRK00099.1-1"/>
    <property type="match status" value="1"/>
</dbReference>
<evidence type="ECO:0000256" key="5">
    <source>
        <dbReference type="ARBA" id="ARBA00035202"/>
    </source>
</evidence>
<dbReference type="OrthoDB" id="278380at2"/>
<dbReference type="GO" id="GO:0006412">
    <property type="term" value="P:translation"/>
    <property type="evidence" value="ECO:0007669"/>
    <property type="project" value="UniProtKB-UniRule"/>
</dbReference>
<comment type="similarity">
    <text evidence="2 6">Belongs to the universal ribosomal protein uL10 family.</text>
</comment>
<dbReference type="InterPro" id="IPR022973">
    <property type="entry name" value="Ribosomal_uL10_bac"/>
</dbReference>
<dbReference type="GO" id="GO:0005840">
    <property type="term" value="C:ribosome"/>
    <property type="evidence" value="ECO:0007669"/>
    <property type="project" value="UniProtKB-KW"/>
</dbReference>
<dbReference type="PANTHER" id="PTHR11560">
    <property type="entry name" value="39S RIBOSOMAL PROTEIN L10, MITOCHONDRIAL"/>
    <property type="match status" value="1"/>
</dbReference>
<dbReference type="STRING" id="247490.KSU1_C1199"/>
<evidence type="ECO:0000256" key="3">
    <source>
        <dbReference type="ARBA" id="ARBA00022980"/>
    </source>
</evidence>
<dbReference type="InterPro" id="IPR047865">
    <property type="entry name" value="Ribosomal_uL10_bac_type"/>
</dbReference>
<keyword evidence="6" id="KW-0694">RNA-binding</keyword>
<evidence type="ECO:0000256" key="1">
    <source>
        <dbReference type="ARBA" id="ARBA00002633"/>
    </source>
</evidence>
<keyword evidence="3 6" id="KW-0689">Ribosomal protein</keyword>
<dbReference type="Gene3D" id="3.30.70.1730">
    <property type="match status" value="1"/>
</dbReference>
<evidence type="ECO:0000256" key="4">
    <source>
        <dbReference type="ARBA" id="ARBA00023274"/>
    </source>
</evidence>
<dbReference type="Gene3D" id="6.10.250.290">
    <property type="match status" value="1"/>
</dbReference>
<sequence length="175" mass="19265">MANELKQLIVKEMISRYRNSNNYLVVGYQGIKALEFDQLRKDLHKKKIFLEIVKNSLMAIAFKEIGFSEINSLFIGPTAIISGSDDPVVIAKETVEWTKKIPALNLRGGFVDRTVLSADHVSQLAKLPTISVLHTQIITSINAPIAGVASAFGSVSRSLAIVLQAVKDEKEKNSK</sequence>
<keyword evidence="4 6" id="KW-0687">Ribonucleoprotein</keyword>
<protein>
    <recommendedName>
        <fullName evidence="5 6">Large ribosomal subunit protein uL10</fullName>
    </recommendedName>
</protein>
<dbReference type="SUPFAM" id="SSF160369">
    <property type="entry name" value="Ribosomal protein L10-like"/>
    <property type="match status" value="1"/>
</dbReference>
<dbReference type="AlphaFoldDB" id="I3IM50"/>
<keyword evidence="6" id="KW-0699">rRNA-binding</keyword>
<dbReference type="Pfam" id="PF00466">
    <property type="entry name" value="Ribosomal_L10"/>
    <property type="match status" value="1"/>
</dbReference>
<dbReference type="InterPro" id="IPR001790">
    <property type="entry name" value="Ribosomal_uL10"/>
</dbReference>
<proteinExistence type="inferred from homology"/>
<dbReference type="CDD" id="cd05797">
    <property type="entry name" value="Ribosomal_L10"/>
    <property type="match status" value="1"/>
</dbReference>
<evidence type="ECO:0000313" key="8">
    <source>
        <dbReference type="Proteomes" id="UP000002985"/>
    </source>
</evidence>
<dbReference type="GO" id="GO:1990904">
    <property type="term" value="C:ribonucleoprotein complex"/>
    <property type="evidence" value="ECO:0007669"/>
    <property type="project" value="UniProtKB-KW"/>
</dbReference>
<reference evidence="7 8" key="1">
    <citation type="journal article" date="2012" name="FEBS Lett.">
        <title>Anammox organism KSU-1 expresses a NirK-type copper-containing nitrite reductase instead of a NirS-type with cytochrome cd1.</title>
        <authorList>
            <person name="Hira D."/>
            <person name="Toh H."/>
            <person name="Migita C.T."/>
            <person name="Okubo H."/>
            <person name="Nishiyama T."/>
            <person name="Hattori M."/>
            <person name="Furukawa K."/>
            <person name="Fujii T."/>
        </authorList>
    </citation>
    <scope>NUCLEOTIDE SEQUENCE [LARGE SCALE GENOMIC DNA]</scope>
</reference>
<comment type="caution">
    <text evidence="7">The sequence shown here is derived from an EMBL/GenBank/DDBJ whole genome shotgun (WGS) entry which is preliminary data.</text>
</comment>
<name>I3IM50_9BACT</name>
<dbReference type="InterPro" id="IPR043141">
    <property type="entry name" value="Ribosomal_uL10-like_sf"/>
</dbReference>
<comment type="function">
    <text evidence="1 6">Forms part of the ribosomal stalk, playing a central role in the interaction of the ribosome with GTP-bound translation factors.</text>
</comment>